<keyword evidence="1" id="KW-0472">Membrane</keyword>
<evidence type="ECO:0000313" key="2">
    <source>
        <dbReference type="EMBL" id="OWF65678.1"/>
    </source>
</evidence>
<dbReference type="EMBL" id="NAIA01000003">
    <property type="protein sequence ID" value="OWF65678.1"/>
    <property type="molecule type" value="Genomic_DNA"/>
</dbReference>
<reference evidence="2 3" key="1">
    <citation type="submission" date="2017-03" db="EMBL/GenBank/DDBJ databases">
        <title>New species Polynucleobacter sp. MWH-EgelM1-30-B4.</title>
        <authorList>
            <person name="Hahn M.W."/>
        </authorList>
    </citation>
    <scope>NUCLEOTIDE SEQUENCE [LARGE SCALE GENOMIC DNA]</scope>
    <source>
        <strain evidence="2 3">MWH-EgelM1-30-B4</strain>
    </source>
</reference>
<dbReference type="AlphaFoldDB" id="A0A210RXF1"/>
<keyword evidence="3" id="KW-1185">Reference proteome</keyword>
<feature type="transmembrane region" description="Helical" evidence="1">
    <location>
        <begin position="25"/>
        <end position="44"/>
    </location>
</feature>
<evidence type="ECO:0000256" key="1">
    <source>
        <dbReference type="SAM" id="Phobius"/>
    </source>
</evidence>
<keyword evidence="1" id="KW-1133">Transmembrane helix</keyword>
<dbReference type="RefSeq" id="WP_087909915.1">
    <property type="nucleotide sequence ID" value="NZ_NAIA01000003.1"/>
</dbReference>
<sequence length="178" mass="19618">MKTNSSTETHSEGIKEKLEGEAKKALVLTAYFGTWFCALTFLAVTNSEGHPITFSIFGLALIKAGLCAKFMLIAQAIFPIKINKTHGIIKSLFLESLFYIFVVLSLNYIEAGVEGLIHGKNFIDAMTSFGQKNPLHVLAMTLVYWLIVWPYLVLVGIRLALGEDTTLNILFGKKDSAA</sequence>
<feature type="transmembrane region" description="Helical" evidence="1">
    <location>
        <begin position="92"/>
        <end position="109"/>
    </location>
</feature>
<accession>A0A210RXF1</accession>
<feature type="transmembrane region" description="Helical" evidence="1">
    <location>
        <begin position="56"/>
        <end position="80"/>
    </location>
</feature>
<keyword evidence="1" id="KW-0812">Transmembrane</keyword>
<name>A0A210RXF1_9BURK</name>
<protein>
    <submittedName>
        <fullName evidence="2">Uncharacterized protein</fullName>
    </submittedName>
</protein>
<dbReference type="Proteomes" id="UP000196880">
    <property type="component" value="Unassembled WGS sequence"/>
</dbReference>
<evidence type="ECO:0000313" key="3">
    <source>
        <dbReference type="Proteomes" id="UP000196880"/>
    </source>
</evidence>
<comment type="caution">
    <text evidence="2">The sequence shown here is derived from an EMBL/GenBank/DDBJ whole genome shotgun (WGS) entry which is preliminary data.</text>
</comment>
<gene>
    <name evidence="2" type="ORF">B6A14_07815</name>
</gene>
<feature type="transmembrane region" description="Helical" evidence="1">
    <location>
        <begin position="142"/>
        <end position="161"/>
    </location>
</feature>
<organism evidence="2 3">
    <name type="scientific">Polynucleobacter hirudinilacicola</name>
    <dbReference type="NCBI Taxonomy" id="1743166"/>
    <lineage>
        <taxon>Bacteria</taxon>
        <taxon>Pseudomonadati</taxon>
        <taxon>Pseudomonadota</taxon>
        <taxon>Betaproteobacteria</taxon>
        <taxon>Burkholderiales</taxon>
        <taxon>Burkholderiaceae</taxon>
        <taxon>Polynucleobacter</taxon>
    </lineage>
</organism>
<proteinExistence type="predicted"/>
<dbReference type="OrthoDB" id="9131955at2"/>